<name>X0ZX35_9ZZZZ</name>
<reference evidence="1" key="1">
    <citation type="journal article" date="2014" name="Front. Microbiol.">
        <title>High frequency of phylogenetically diverse reductive dehalogenase-homologous genes in deep subseafloor sedimentary metagenomes.</title>
        <authorList>
            <person name="Kawai M."/>
            <person name="Futagami T."/>
            <person name="Toyoda A."/>
            <person name="Takaki Y."/>
            <person name="Nishi S."/>
            <person name="Hori S."/>
            <person name="Arai W."/>
            <person name="Tsubouchi T."/>
            <person name="Morono Y."/>
            <person name="Uchiyama I."/>
            <person name="Ito T."/>
            <person name="Fujiyama A."/>
            <person name="Inagaki F."/>
            <person name="Takami H."/>
        </authorList>
    </citation>
    <scope>NUCLEOTIDE SEQUENCE</scope>
    <source>
        <strain evidence="1">Expedition CK06-06</strain>
    </source>
</reference>
<dbReference type="AlphaFoldDB" id="X0ZX35"/>
<feature type="non-terminal residue" evidence="1">
    <location>
        <position position="1"/>
    </location>
</feature>
<protein>
    <recommendedName>
        <fullName evidence="2">Disintegrin domain-containing protein</fullName>
    </recommendedName>
</protein>
<evidence type="ECO:0000313" key="1">
    <source>
        <dbReference type="EMBL" id="GAG52621.1"/>
    </source>
</evidence>
<gene>
    <name evidence="1" type="ORF">S01H1_79506</name>
</gene>
<sequence>TASAEDARDYALDLLEMTEDQDEFDVEGIGISDTNRDWLKDNIIFPATGYSSPPESWPPPGPGWVRVVDTFQDFADTICEKFQIIVEPTGACCDPATGNCEDLTEAECLVPLQWNEGESCAQFVCDQPDCFTDGDCDDTNPCTTNACVEGTCVYTPVTDVTSCDDGLYCTDPDTCTSGVCGGPARDCSAAGDQCNVGVCDEDADACVKQPANEGQACDDGNACNT</sequence>
<evidence type="ECO:0008006" key="2">
    <source>
        <dbReference type="Google" id="ProtNLM"/>
    </source>
</evidence>
<dbReference type="EMBL" id="BARS01053604">
    <property type="protein sequence ID" value="GAG52621.1"/>
    <property type="molecule type" value="Genomic_DNA"/>
</dbReference>
<accession>X0ZX35</accession>
<organism evidence="1">
    <name type="scientific">marine sediment metagenome</name>
    <dbReference type="NCBI Taxonomy" id="412755"/>
    <lineage>
        <taxon>unclassified sequences</taxon>
        <taxon>metagenomes</taxon>
        <taxon>ecological metagenomes</taxon>
    </lineage>
</organism>
<comment type="caution">
    <text evidence="1">The sequence shown here is derived from an EMBL/GenBank/DDBJ whole genome shotgun (WGS) entry which is preliminary data.</text>
</comment>
<feature type="non-terminal residue" evidence="1">
    <location>
        <position position="225"/>
    </location>
</feature>
<proteinExistence type="predicted"/>